<gene>
    <name evidence="2" type="ORF">BBK14_28910</name>
</gene>
<feature type="domain" description="AB hydrolase-1" evidence="1">
    <location>
        <begin position="5"/>
        <end position="226"/>
    </location>
</feature>
<name>A0A1S1PEP4_9ACTN</name>
<evidence type="ECO:0000313" key="2">
    <source>
        <dbReference type="EMBL" id="OHV19717.1"/>
    </source>
</evidence>
<organism evidence="2 3">
    <name type="scientific">Parafrankia soli</name>
    <dbReference type="NCBI Taxonomy" id="2599596"/>
    <lineage>
        <taxon>Bacteria</taxon>
        <taxon>Bacillati</taxon>
        <taxon>Actinomycetota</taxon>
        <taxon>Actinomycetes</taxon>
        <taxon>Frankiales</taxon>
        <taxon>Frankiaceae</taxon>
        <taxon>Parafrankia</taxon>
    </lineage>
</organism>
<dbReference type="Pfam" id="PF12697">
    <property type="entry name" value="Abhydrolase_6"/>
    <property type="match status" value="1"/>
</dbReference>
<dbReference type="RefSeq" id="WP_071067035.1">
    <property type="nucleotide sequence ID" value="NZ_MAXA01000276.1"/>
</dbReference>
<dbReference type="EMBL" id="MAXA01000276">
    <property type="protein sequence ID" value="OHV19717.1"/>
    <property type="molecule type" value="Genomic_DNA"/>
</dbReference>
<dbReference type="PANTHER" id="PTHR37017">
    <property type="entry name" value="AB HYDROLASE-1 DOMAIN-CONTAINING PROTEIN-RELATED"/>
    <property type="match status" value="1"/>
</dbReference>
<dbReference type="OrthoDB" id="4604922at2"/>
<protein>
    <submittedName>
        <fullName evidence="2">Alpha/beta hydrolase</fullName>
    </submittedName>
</protein>
<dbReference type="InterPro" id="IPR029058">
    <property type="entry name" value="AB_hydrolase_fold"/>
</dbReference>
<dbReference type="GO" id="GO:0016787">
    <property type="term" value="F:hydrolase activity"/>
    <property type="evidence" value="ECO:0007669"/>
    <property type="project" value="UniProtKB-KW"/>
</dbReference>
<keyword evidence="3" id="KW-1185">Reference proteome</keyword>
<reference evidence="3" key="1">
    <citation type="submission" date="2016-07" db="EMBL/GenBank/DDBJ databases">
        <title>Frankia sp. NRRL B-16219 Genome sequencing.</title>
        <authorList>
            <person name="Ghodhbane-Gtari F."/>
            <person name="Swanson E."/>
            <person name="Gueddou A."/>
            <person name="Louati M."/>
            <person name="Nouioui I."/>
            <person name="Hezbri K."/>
            <person name="Abebe-Akele F."/>
            <person name="Simpson S."/>
            <person name="Morris K."/>
            <person name="Thomas K."/>
            <person name="Gtari M."/>
            <person name="Tisa L.S."/>
        </authorList>
    </citation>
    <scope>NUCLEOTIDE SEQUENCE [LARGE SCALE GENOMIC DNA]</scope>
    <source>
        <strain evidence="3">NRRL B-16219</strain>
    </source>
</reference>
<sequence length="234" mass="25661">MTTPLVLVHGGGFDSRCWDLLLPWLAMPVVAVDLPGRGRRPAPLESVTFADCADAIVEDVDAADLDEFVLVGHSLAGCSLPRAVARLGDRVRHVVFLAAMVPASGTGTMHELQSHVRAHVKKSVAERQLTMDPERAKRFFGNDLDDGRFAWCLERLVPEAERLTTEPVDLTGLRPPIPRSWVRTTRDAILPPEKQTRFAARVNANPVIDLDAGHMCMISQPAALAEILHRIADT</sequence>
<comment type="caution">
    <text evidence="2">The sequence shown here is derived from an EMBL/GenBank/DDBJ whole genome shotgun (WGS) entry which is preliminary data.</text>
</comment>
<dbReference type="SUPFAM" id="SSF53474">
    <property type="entry name" value="alpha/beta-Hydrolases"/>
    <property type="match status" value="1"/>
</dbReference>
<accession>A0A1S1PEP4</accession>
<dbReference type="Gene3D" id="3.40.50.1820">
    <property type="entry name" value="alpha/beta hydrolase"/>
    <property type="match status" value="1"/>
</dbReference>
<evidence type="ECO:0000259" key="1">
    <source>
        <dbReference type="Pfam" id="PF12697"/>
    </source>
</evidence>
<evidence type="ECO:0000313" key="3">
    <source>
        <dbReference type="Proteomes" id="UP000179769"/>
    </source>
</evidence>
<dbReference type="PANTHER" id="PTHR37017:SF11">
    <property type="entry name" value="ESTERASE_LIPASE_THIOESTERASE DOMAIN-CONTAINING PROTEIN"/>
    <property type="match status" value="1"/>
</dbReference>
<keyword evidence="2" id="KW-0378">Hydrolase</keyword>
<dbReference type="Proteomes" id="UP000179769">
    <property type="component" value="Unassembled WGS sequence"/>
</dbReference>
<dbReference type="AlphaFoldDB" id="A0A1S1PEP4"/>
<proteinExistence type="predicted"/>
<dbReference type="InterPro" id="IPR052897">
    <property type="entry name" value="Sec-Metab_Biosynth_Hydrolase"/>
</dbReference>
<dbReference type="InterPro" id="IPR000073">
    <property type="entry name" value="AB_hydrolase_1"/>
</dbReference>